<comment type="similarity">
    <text evidence="2">Belongs to the ABC-4 integral membrane protein family. LolC/E subfamily.</text>
</comment>
<feature type="transmembrane region" description="Helical" evidence="7">
    <location>
        <begin position="336"/>
        <end position="356"/>
    </location>
</feature>
<dbReference type="Pfam" id="PF02687">
    <property type="entry name" value="FtsX"/>
    <property type="match status" value="1"/>
</dbReference>
<name>A0A9D7XEP6_9BACT</name>
<comment type="caution">
    <text evidence="9">The sequence shown here is derived from an EMBL/GenBank/DDBJ whole genome shotgun (WGS) entry which is preliminary data.</text>
</comment>
<dbReference type="GO" id="GO:0044874">
    <property type="term" value="P:lipoprotein localization to outer membrane"/>
    <property type="evidence" value="ECO:0007669"/>
    <property type="project" value="TreeGrafter"/>
</dbReference>
<evidence type="ECO:0000259" key="8">
    <source>
        <dbReference type="Pfam" id="PF02687"/>
    </source>
</evidence>
<accession>A0A9D7XEP6</accession>
<proteinExistence type="inferred from homology"/>
<dbReference type="PANTHER" id="PTHR30489:SF0">
    <property type="entry name" value="LIPOPROTEIN-RELEASING SYSTEM TRANSMEMBRANE PROTEIN LOLE"/>
    <property type="match status" value="1"/>
</dbReference>
<dbReference type="InterPro" id="IPR003838">
    <property type="entry name" value="ABC3_permease_C"/>
</dbReference>
<feature type="domain" description="ABC3 transporter permease C-terminal" evidence="8">
    <location>
        <begin position="284"/>
        <end position="408"/>
    </location>
</feature>
<reference evidence="9 10" key="1">
    <citation type="submission" date="2020-10" db="EMBL/GenBank/DDBJ databases">
        <title>Connecting structure to function with the recovery of over 1000 high-quality activated sludge metagenome-assembled genomes encoding full-length rRNA genes using long-read sequencing.</title>
        <authorList>
            <person name="Singleton C.M."/>
            <person name="Petriglieri F."/>
            <person name="Kristensen J.M."/>
            <person name="Kirkegaard R.H."/>
            <person name="Michaelsen T.Y."/>
            <person name="Andersen M.H."/>
            <person name="Karst S.M."/>
            <person name="Dueholm M.S."/>
            <person name="Nielsen P.H."/>
            <person name="Albertsen M."/>
        </authorList>
    </citation>
    <scope>NUCLEOTIDE SEQUENCE [LARGE SCALE GENOMIC DNA]</scope>
    <source>
        <strain evidence="9">Ribe_18-Q3-R11-54_BAT3C.373</strain>
    </source>
</reference>
<dbReference type="AlphaFoldDB" id="A0A9D7XEP6"/>
<feature type="transmembrane region" description="Helical" evidence="7">
    <location>
        <begin position="376"/>
        <end position="399"/>
    </location>
</feature>
<sequence>MDISKYIAQKTFTAFNKSLIRNIIRISIINIALSLAVMIVAAATFEGFQKQIAQKVFGFWGHIHITNIQVNRSIEPIPLEDASKYQKMIQDADFSSIGLDKSSIRDIEKFVILPGLVDHNNLFQGMFLKGVDRHFDWQYMEQFIKSGSIPHYEDSVFSRSILLSEQSAKKLDITTGGSLIAHFIINGNQIKRKLKVCGIYRTGLEEYDQKFALVDMRLLQGVLQWTPEQVTGLELFSNRLSDVEKINEFIYNEILPTEIYSETIRSKYPNIFEWLSLQDINKRFILGLILLVCIINMATTLLILILERTHMIGILSTLGLGQWNQRKIFIRYGVKLLVKGMLYGNIIGLGLCFIQWKWKFIKLSEADYYLDHAPISFNPTLLIFLNLVFFITITISLLVPSYFVSKIRPVNALKFRA</sequence>
<evidence type="ECO:0000256" key="6">
    <source>
        <dbReference type="ARBA" id="ARBA00023136"/>
    </source>
</evidence>
<keyword evidence="5 7" id="KW-1133">Transmembrane helix</keyword>
<dbReference type="EMBL" id="JADKFW010000007">
    <property type="protein sequence ID" value="MBK9718000.1"/>
    <property type="molecule type" value="Genomic_DNA"/>
</dbReference>
<organism evidence="9 10">
    <name type="scientific">Candidatus Defluviibacterium haderslevense</name>
    <dbReference type="NCBI Taxonomy" id="2981993"/>
    <lineage>
        <taxon>Bacteria</taxon>
        <taxon>Pseudomonadati</taxon>
        <taxon>Bacteroidota</taxon>
        <taxon>Saprospiria</taxon>
        <taxon>Saprospirales</taxon>
        <taxon>Saprospiraceae</taxon>
        <taxon>Candidatus Defluviibacterium</taxon>
    </lineage>
</organism>
<keyword evidence="4 7" id="KW-0812">Transmembrane</keyword>
<evidence type="ECO:0000313" key="10">
    <source>
        <dbReference type="Proteomes" id="UP000808349"/>
    </source>
</evidence>
<keyword evidence="6 7" id="KW-0472">Membrane</keyword>
<evidence type="ECO:0000256" key="5">
    <source>
        <dbReference type="ARBA" id="ARBA00022989"/>
    </source>
</evidence>
<dbReference type="Proteomes" id="UP000808349">
    <property type="component" value="Unassembled WGS sequence"/>
</dbReference>
<dbReference type="PANTHER" id="PTHR30489">
    <property type="entry name" value="LIPOPROTEIN-RELEASING SYSTEM TRANSMEMBRANE PROTEIN LOLE"/>
    <property type="match status" value="1"/>
</dbReference>
<protein>
    <submittedName>
        <fullName evidence="9">ABC transporter permease</fullName>
    </submittedName>
</protein>
<evidence type="ECO:0000313" key="9">
    <source>
        <dbReference type="EMBL" id="MBK9718000.1"/>
    </source>
</evidence>
<evidence type="ECO:0000256" key="7">
    <source>
        <dbReference type="SAM" id="Phobius"/>
    </source>
</evidence>
<comment type="subcellular location">
    <subcellularLocation>
        <location evidence="1">Cell membrane</location>
        <topology evidence="1">Multi-pass membrane protein</topology>
    </subcellularLocation>
</comment>
<dbReference type="GO" id="GO:0098797">
    <property type="term" value="C:plasma membrane protein complex"/>
    <property type="evidence" value="ECO:0007669"/>
    <property type="project" value="TreeGrafter"/>
</dbReference>
<feature type="transmembrane region" description="Helical" evidence="7">
    <location>
        <begin position="23"/>
        <end position="45"/>
    </location>
</feature>
<dbReference type="InterPro" id="IPR051447">
    <property type="entry name" value="Lipoprotein-release_system"/>
</dbReference>
<evidence type="ECO:0000256" key="3">
    <source>
        <dbReference type="ARBA" id="ARBA00022475"/>
    </source>
</evidence>
<evidence type="ECO:0000256" key="1">
    <source>
        <dbReference type="ARBA" id="ARBA00004651"/>
    </source>
</evidence>
<gene>
    <name evidence="9" type="ORF">IPO85_10905</name>
</gene>
<evidence type="ECO:0000256" key="2">
    <source>
        <dbReference type="ARBA" id="ARBA00005236"/>
    </source>
</evidence>
<evidence type="ECO:0000256" key="4">
    <source>
        <dbReference type="ARBA" id="ARBA00022692"/>
    </source>
</evidence>
<feature type="transmembrane region" description="Helical" evidence="7">
    <location>
        <begin position="284"/>
        <end position="306"/>
    </location>
</feature>
<keyword evidence="3" id="KW-1003">Cell membrane</keyword>